<gene>
    <name evidence="6" type="ORF">DUNSADRAFT_14966</name>
</gene>
<dbReference type="InterPro" id="IPR001680">
    <property type="entry name" value="WD40_rpt"/>
</dbReference>
<dbReference type="SMART" id="SM00320">
    <property type="entry name" value="WD40"/>
    <property type="match status" value="6"/>
</dbReference>
<dbReference type="InterPro" id="IPR036322">
    <property type="entry name" value="WD40_repeat_dom_sf"/>
</dbReference>
<keyword evidence="7" id="KW-1185">Reference proteome</keyword>
<dbReference type="Proteomes" id="UP000815325">
    <property type="component" value="Unassembled WGS sequence"/>
</dbReference>
<dbReference type="PROSITE" id="PS50294">
    <property type="entry name" value="WD_REPEATS_REGION"/>
    <property type="match status" value="4"/>
</dbReference>
<evidence type="ECO:0000256" key="2">
    <source>
        <dbReference type="ARBA" id="ARBA00022737"/>
    </source>
</evidence>
<dbReference type="InterPro" id="IPR000719">
    <property type="entry name" value="Prot_kinase_dom"/>
</dbReference>
<evidence type="ECO:0000313" key="7">
    <source>
        <dbReference type="Proteomes" id="UP000815325"/>
    </source>
</evidence>
<dbReference type="InterPro" id="IPR015943">
    <property type="entry name" value="WD40/YVTN_repeat-like_dom_sf"/>
</dbReference>
<proteinExistence type="predicted"/>
<reference evidence="6" key="1">
    <citation type="submission" date="2017-08" db="EMBL/GenBank/DDBJ databases">
        <authorList>
            <person name="Polle J.E."/>
            <person name="Barry K."/>
            <person name="Cushman J."/>
            <person name="Schmutz J."/>
            <person name="Tran D."/>
            <person name="Hathwaick L.T."/>
            <person name="Yim W.C."/>
            <person name="Jenkins J."/>
            <person name="Mckie-Krisberg Z.M."/>
            <person name="Prochnik S."/>
            <person name="Lindquist E."/>
            <person name="Dockter R.B."/>
            <person name="Adam C."/>
            <person name="Molina H."/>
            <person name="Bunkerborg J."/>
            <person name="Jin E."/>
            <person name="Buchheim M."/>
            <person name="Magnuson J."/>
        </authorList>
    </citation>
    <scope>NUCLEOTIDE SEQUENCE</scope>
    <source>
        <strain evidence="6">CCAP 19/18</strain>
    </source>
</reference>
<feature type="repeat" description="WD" evidence="3">
    <location>
        <begin position="227"/>
        <end position="268"/>
    </location>
</feature>
<dbReference type="Gene3D" id="2.130.10.10">
    <property type="entry name" value="YVTN repeat-like/Quinoprotein amine dehydrogenase"/>
    <property type="match status" value="4"/>
</dbReference>
<sequence length="535" mass="57892">MLDAGSRAFLADFGVSKPMKELSKVYTKNAAGTYLYMPPEKLRPRCGANRRISFAADIWSFGVTVLQLLCSDFDAPYGPGMDVPDIVFMLHMDKEAPRVPAVPDAPELQHTLQACLSLDHNERPSAAQLVQTLQRISNHLGAATQPSVTAAQGSSQDARAAAAARRRLAEEAQERQEMVRRVKCAEQKKAAAATKTQQKQQQQQQQQQQQALHPLQLLGSPSCGTTLTGHSDRVSSVAYTPDGSTLVSGSWDKTIKLWNVASGKCSATLEEHSDRVNSVAISQDGRLMASGSHDKTFKLWDLGRRKFTATLFRSTDLKDMVRRGGIISMDGVAISPDGASLASCTLRGDSEDSTIGLWDTRSGNQKAELWKLGVRQKNVAFSSDGVLLASCGHRHLTIWDTRSARMIATLPMIVSPGHESTAVTSVVFSPDRAAVLSSRGKTIKVWDAKSWQCLKTLEGHTDGVTSVALTFGGQHAVSGSHDKTIKIWDWRGSGKCLATLEGHCNSVSSVAVSPDGKTLASGSLDKTIKLWRIAQ</sequence>
<dbReference type="PRINTS" id="PR00320">
    <property type="entry name" value="GPROTEINBRPT"/>
</dbReference>
<organism evidence="6 7">
    <name type="scientific">Dunaliella salina</name>
    <name type="common">Green alga</name>
    <name type="synonym">Protococcus salinus</name>
    <dbReference type="NCBI Taxonomy" id="3046"/>
    <lineage>
        <taxon>Eukaryota</taxon>
        <taxon>Viridiplantae</taxon>
        <taxon>Chlorophyta</taxon>
        <taxon>core chlorophytes</taxon>
        <taxon>Chlorophyceae</taxon>
        <taxon>CS clade</taxon>
        <taxon>Chlamydomonadales</taxon>
        <taxon>Dunaliellaceae</taxon>
        <taxon>Dunaliella</taxon>
    </lineage>
</organism>
<dbReference type="PROSITE" id="PS50011">
    <property type="entry name" value="PROTEIN_KINASE_DOM"/>
    <property type="match status" value="1"/>
</dbReference>
<dbReference type="Pfam" id="PF00069">
    <property type="entry name" value="Pkinase"/>
    <property type="match status" value="1"/>
</dbReference>
<evidence type="ECO:0000259" key="5">
    <source>
        <dbReference type="PROSITE" id="PS50011"/>
    </source>
</evidence>
<dbReference type="PROSITE" id="PS50082">
    <property type="entry name" value="WD_REPEATS_2"/>
    <property type="match status" value="4"/>
</dbReference>
<dbReference type="PROSITE" id="PS00678">
    <property type="entry name" value="WD_REPEATS_1"/>
    <property type="match status" value="1"/>
</dbReference>
<dbReference type="CDD" id="cd00200">
    <property type="entry name" value="WD40"/>
    <property type="match status" value="1"/>
</dbReference>
<dbReference type="SUPFAM" id="SSF50978">
    <property type="entry name" value="WD40 repeat-like"/>
    <property type="match status" value="1"/>
</dbReference>
<feature type="coiled-coil region" evidence="4">
    <location>
        <begin position="161"/>
        <end position="205"/>
    </location>
</feature>
<dbReference type="Gene3D" id="1.10.510.10">
    <property type="entry name" value="Transferase(Phosphotransferase) domain 1"/>
    <property type="match status" value="1"/>
</dbReference>
<dbReference type="EMBL" id="MU070074">
    <property type="protein sequence ID" value="KAF5830148.1"/>
    <property type="molecule type" value="Genomic_DNA"/>
</dbReference>
<evidence type="ECO:0000256" key="3">
    <source>
        <dbReference type="PROSITE-ProRule" id="PRU00221"/>
    </source>
</evidence>
<comment type="caution">
    <text evidence="6">The sequence shown here is derived from an EMBL/GenBank/DDBJ whole genome shotgun (WGS) entry which is preliminary data.</text>
</comment>
<keyword evidence="2" id="KW-0677">Repeat</keyword>
<evidence type="ECO:0000256" key="1">
    <source>
        <dbReference type="ARBA" id="ARBA00022574"/>
    </source>
</evidence>
<evidence type="ECO:0000313" key="6">
    <source>
        <dbReference type="EMBL" id="KAF5830148.1"/>
    </source>
</evidence>
<protein>
    <submittedName>
        <fullName evidence="6">WD40-repeat-containing domain protein</fullName>
    </submittedName>
</protein>
<name>A0ABQ7G6B4_DUNSA</name>
<dbReference type="SUPFAM" id="SSF56112">
    <property type="entry name" value="Protein kinase-like (PK-like)"/>
    <property type="match status" value="1"/>
</dbReference>
<feature type="domain" description="Protein kinase" evidence="5">
    <location>
        <begin position="1"/>
        <end position="136"/>
    </location>
</feature>
<dbReference type="InterPro" id="IPR020472">
    <property type="entry name" value="WD40_PAC1"/>
</dbReference>
<evidence type="ECO:0000256" key="4">
    <source>
        <dbReference type="SAM" id="Coils"/>
    </source>
</evidence>
<dbReference type="Pfam" id="PF00400">
    <property type="entry name" value="WD40"/>
    <property type="match status" value="7"/>
</dbReference>
<dbReference type="PANTHER" id="PTHR22847:SF637">
    <property type="entry name" value="WD REPEAT DOMAIN 5B"/>
    <property type="match status" value="1"/>
</dbReference>
<dbReference type="InterPro" id="IPR011009">
    <property type="entry name" value="Kinase-like_dom_sf"/>
</dbReference>
<feature type="repeat" description="WD" evidence="3">
    <location>
        <begin position="457"/>
        <end position="489"/>
    </location>
</feature>
<keyword evidence="4" id="KW-0175">Coiled coil</keyword>
<feature type="repeat" description="WD" evidence="3">
    <location>
        <begin position="269"/>
        <end position="310"/>
    </location>
</feature>
<dbReference type="InterPro" id="IPR019775">
    <property type="entry name" value="WD40_repeat_CS"/>
</dbReference>
<feature type="repeat" description="WD" evidence="3">
    <location>
        <begin position="500"/>
        <end position="535"/>
    </location>
</feature>
<accession>A0ABQ7G6B4</accession>
<dbReference type="PANTHER" id="PTHR22847">
    <property type="entry name" value="WD40 REPEAT PROTEIN"/>
    <property type="match status" value="1"/>
</dbReference>
<keyword evidence="1 3" id="KW-0853">WD repeat</keyword>